<protein>
    <submittedName>
        <fullName evidence="7">O-antigen ligase family protein</fullName>
    </submittedName>
</protein>
<evidence type="ECO:0000259" key="6">
    <source>
        <dbReference type="Pfam" id="PF04932"/>
    </source>
</evidence>
<keyword evidence="4 5" id="KW-0472">Membrane</keyword>
<sequence>MNTHRPTAQLSLNDWTGMVLVGIVTIATIPFASNRPFFWALWACIIGAWAAIYLLIHRAGSLQVPPGIRGPGVFWVLFCIAIALQLVPVGPLVGPVEFQSAARHTFHSSYPSLTPSATLLALMRAVSYGLFLFLVVQVSRNGHRRRRILRAIFFIIGLHALYGLLALTQFGDTILFLEKWSYEGSATGTFLNRNSFATFLAMGLVLGIGLLLSGISEAGTRSAAYRPSFDAGSLLVLAVFCLIAAALLATQSRMGVFSATCGVSFAGALGVRKLRAAGGSFMGLSLVFSVVGIAVLFAYGAGLFSRIGIAGESAAGRGALYSQIFTMISARPWTGFGGGSFELAYPLFHELPVPTDMVWDKAHSTYLSLWAEYGIVAGSLPLVAFAAIAAYSFARAVSSKDNWLEPTVATGVLIVAAVHSIVDFSLEIQANTLLLLLLIGLAITPSRIRKEKETPRDRVHVKCAVDIVTTTMGD</sequence>
<evidence type="ECO:0000256" key="3">
    <source>
        <dbReference type="ARBA" id="ARBA00022989"/>
    </source>
</evidence>
<keyword evidence="7" id="KW-0436">Ligase</keyword>
<dbReference type="PANTHER" id="PTHR37422">
    <property type="entry name" value="TEICHURONIC ACID BIOSYNTHESIS PROTEIN TUAE"/>
    <property type="match status" value="1"/>
</dbReference>
<dbReference type="InterPro" id="IPR007016">
    <property type="entry name" value="O-antigen_ligase-rel_domated"/>
</dbReference>
<feature type="transmembrane region" description="Helical" evidence="5">
    <location>
        <begin position="370"/>
        <end position="391"/>
    </location>
</feature>
<keyword evidence="2 5" id="KW-0812">Transmembrane</keyword>
<feature type="transmembrane region" description="Helical" evidence="5">
    <location>
        <begin position="428"/>
        <end position="448"/>
    </location>
</feature>
<evidence type="ECO:0000256" key="4">
    <source>
        <dbReference type="ARBA" id="ARBA00023136"/>
    </source>
</evidence>
<dbReference type="GO" id="GO:0016874">
    <property type="term" value="F:ligase activity"/>
    <property type="evidence" value="ECO:0007669"/>
    <property type="project" value="UniProtKB-KW"/>
</dbReference>
<feature type="transmembrane region" description="Helical" evidence="5">
    <location>
        <begin position="283"/>
        <end position="304"/>
    </location>
</feature>
<evidence type="ECO:0000313" key="7">
    <source>
        <dbReference type="EMBL" id="XCG52455.1"/>
    </source>
</evidence>
<proteinExistence type="predicted"/>
<keyword evidence="7" id="KW-0614">Plasmid</keyword>
<dbReference type="RefSeq" id="WP_353646657.1">
    <property type="nucleotide sequence ID" value="NZ_CP159256.1"/>
</dbReference>
<dbReference type="InterPro" id="IPR051533">
    <property type="entry name" value="WaaL-like"/>
</dbReference>
<evidence type="ECO:0000256" key="1">
    <source>
        <dbReference type="ARBA" id="ARBA00004141"/>
    </source>
</evidence>
<evidence type="ECO:0000256" key="2">
    <source>
        <dbReference type="ARBA" id="ARBA00022692"/>
    </source>
</evidence>
<feature type="transmembrane region" description="Helical" evidence="5">
    <location>
        <begin position="117"/>
        <end position="136"/>
    </location>
</feature>
<dbReference type="EMBL" id="CP159256">
    <property type="protein sequence ID" value="XCG52455.1"/>
    <property type="molecule type" value="Genomic_DNA"/>
</dbReference>
<feature type="transmembrane region" description="Helical" evidence="5">
    <location>
        <begin position="403"/>
        <end position="422"/>
    </location>
</feature>
<comment type="subcellular location">
    <subcellularLocation>
        <location evidence="1">Membrane</location>
        <topology evidence="1">Multi-pass membrane protein</topology>
    </subcellularLocation>
</comment>
<organism evidence="7">
    <name type="scientific">Mesorhizobium sp. WSM2240</name>
    <dbReference type="NCBI Taxonomy" id="3228851"/>
    <lineage>
        <taxon>Bacteria</taxon>
        <taxon>Pseudomonadati</taxon>
        <taxon>Pseudomonadota</taxon>
        <taxon>Alphaproteobacteria</taxon>
        <taxon>Hyphomicrobiales</taxon>
        <taxon>Phyllobacteriaceae</taxon>
        <taxon>Mesorhizobium</taxon>
    </lineage>
</organism>
<feature type="transmembrane region" description="Helical" evidence="5">
    <location>
        <begin position="196"/>
        <end position="216"/>
    </location>
</feature>
<feature type="transmembrane region" description="Helical" evidence="5">
    <location>
        <begin position="12"/>
        <end position="31"/>
    </location>
</feature>
<evidence type="ECO:0000256" key="5">
    <source>
        <dbReference type="SAM" id="Phobius"/>
    </source>
</evidence>
<keyword evidence="3 5" id="KW-1133">Transmembrane helix</keyword>
<reference evidence="7" key="1">
    <citation type="submission" date="2024-06" db="EMBL/GenBank/DDBJ databases">
        <title>Mesorhizobium karijinii sp. nov., a symbiont of the iconic Swainsona formosa from arid Australia.</title>
        <authorList>
            <person name="Hill Y.J."/>
            <person name="Watkin E.L.J."/>
            <person name="O'Hara G.W."/>
            <person name="Terpolilli J."/>
            <person name="Tye M.L."/>
            <person name="Kohlmeier M.G."/>
        </authorList>
    </citation>
    <scope>NUCLEOTIDE SEQUENCE</scope>
    <source>
        <strain evidence="7">WSM2240</strain>
        <plasmid evidence="7">pMk2240A</plasmid>
    </source>
</reference>
<geneLocation type="plasmid" evidence="7">
    <name>pMk2240A</name>
</geneLocation>
<name>A0AAU8D141_9HYPH</name>
<gene>
    <name evidence="7" type="ORF">ABVK50_30410</name>
</gene>
<feature type="transmembrane region" description="Helical" evidence="5">
    <location>
        <begin position="254"/>
        <end position="271"/>
    </location>
</feature>
<feature type="transmembrane region" description="Helical" evidence="5">
    <location>
        <begin position="148"/>
        <end position="176"/>
    </location>
</feature>
<dbReference type="Pfam" id="PF04932">
    <property type="entry name" value="Wzy_C"/>
    <property type="match status" value="1"/>
</dbReference>
<feature type="transmembrane region" description="Helical" evidence="5">
    <location>
        <begin position="37"/>
        <end position="56"/>
    </location>
</feature>
<dbReference type="AlphaFoldDB" id="A0AAU8D141"/>
<dbReference type="PANTHER" id="PTHR37422:SF13">
    <property type="entry name" value="LIPOPOLYSACCHARIDE BIOSYNTHESIS PROTEIN PA4999-RELATED"/>
    <property type="match status" value="1"/>
</dbReference>
<feature type="transmembrane region" description="Helical" evidence="5">
    <location>
        <begin position="68"/>
        <end position="87"/>
    </location>
</feature>
<dbReference type="GO" id="GO:0016020">
    <property type="term" value="C:membrane"/>
    <property type="evidence" value="ECO:0007669"/>
    <property type="project" value="UniProtKB-SubCell"/>
</dbReference>
<feature type="transmembrane region" description="Helical" evidence="5">
    <location>
        <begin position="228"/>
        <end position="248"/>
    </location>
</feature>
<feature type="domain" description="O-antigen ligase-related" evidence="6">
    <location>
        <begin position="239"/>
        <end position="379"/>
    </location>
</feature>
<accession>A0AAU8D141</accession>